<organism evidence="2 3">
    <name type="scientific">Candidatus Carbonibacillus altaicus</name>
    <dbReference type="NCBI Taxonomy" id="2163959"/>
    <lineage>
        <taxon>Bacteria</taxon>
        <taxon>Bacillati</taxon>
        <taxon>Bacillota</taxon>
        <taxon>Bacilli</taxon>
        <taxon>Bacillales</taxon>
        <taxon>Candidatus Carbonibacillus</taxon>
    </lineage>
</organism>
<gene>
    <name evidence="2" type="ORF">BSOLF_0246</name>
</gene>
<keyword evidence="2" id="KW-0808">Transferase</keyword>
<dbReference type="InterPro" id="IPR039143">
    <property type="entry name" value="GNPNAT1-like"/>
</dbReference>
<dbReference type="InterPro" id="IPR000182">
    <property type="entry name" value="GNAT_dom"/>
</dbReference>
<feature type="domain" description="N-acetyltransferase" evidence="1">
    <location>
        <begin position="3"/>
        <end position="147"/>
    </location>
</feature>
<dbReference type="Proteomes" id="UP000244338">
    <property type="component" value="Unassembled WGS sequence"/>
</dbReference>
<dbReference type="EMBL" id="PEBX01000029">
    <property type="protein sequence ID" value="PTQ56414.1"/>
    <property type="molecule type" value="Genomic_DNA"/>
</dbReference>
<dbReference type="AlphaFoldDB" id="A0A2R6Y157"/>
<protein>
    <submittedName>
        <fullName evidence="2">GNAT family acetyltransferase YjcF</fullName>
    </submittedName>
</protein>
<dbReference type="SUPFAM" id="SSF55729">
    <property type="entry name" value="Acyl-CoA N-acyltransferases (Nat)"/>
    <property type="match status" value="1"/>
</dbReference>
<reference evidence="3" key="1">
    <citation type="journal article" date="2018" name="Sci. Rep.">
        <title>Lignite coal burning seam in the remote Altai Mountains harbors a hydrogen-driven thermophilic microbial community.</title>
        <authorList>
            <person name="Kadnikov V.V."/>
            <person name="Mardanov A.V."/>
            <person name="Ivasenko D.A."/>
            <person name="Antsiferov D.V."/>
            <person name="Beletsky A.V."/>
            <person name="Karnachuk O.V."/>
            <person name="Ravin N.V."/>
        </authorList>
    </citation>
    <scope>NUCLEOTIDE SEQUENCE [LARGE SCALE GENOMIC DNA]</scope>
</reference>
<dbReference type="CDD" id="cd04301">
    <property type="entry name" value="NAT_SF"/>
    <property type="match status" value="1"/>
</dbReference>
<comment type="caution">
    <text evidence="2">The sequence shown here is derived from an EMBL/GenBank/DDBJ whole genome shotgun (WGS) entry which is preliminary data.</text>
</comment>
<proteinExistence type="predicted"/>
<sequence>MQVVIQEVNTREAFEQTLAIRREVFIEEQGVPEALEIDAYDEDISTHYLLARSGEGALGTLRMRSAHDAHTLKIERVAVKKAARGMHIGQKLMEEAERWARAHGYRRLYLHAQKQVVPFYEKIGFHGLGAPFIEADIEHLAMEKWLTQYDLSLNT</sequence>
<dbReference type="GO" id="GO:0004343">
    <property type="term" value="F:glucosamine 6-phosphate N-acetyltransferase activity"/>
    <property type="evidence" value="ECO:0007669"/>
    <property type="project" value="TreeGrafter"/>
</dbReference>
<accession>A0A2R6Y157</accession>
<evidence type="ECO:0000259" key="1">
    <source>
        <dbReference type="PROSITE" id="PS51186"/>
    </source>
</evidence>
<dbReference type="PROSITE" id="PS51186">
    <property type="entry name" value="GNAT"/>
    <property type="match status" value="1"/>
</dbReference>
<dbReference type="InterPro" id="IPR016181">
    <property type="entry name" value="Acyl_CoA_acyltransferase"/>
</dbReference>
<evidence type="ECO:0000313" key="3">
    <source>
        <dbReference type="Proteomes" id="UP000244338"/>
    </source>
</evidence>
<evidence type="ECO:0000313" key="2">
    <source>
        <dbReference type="EMBL" id="PTQ56414.1"/>
    </source>
</evidence>
<dbReference type="PANTHER" id="PTHR13355:SF11">
    <property type="entry name" value="GLUCOSAMINE 6-PHOSPHATE N-ACETYLTRANSFERASE"/>
    <property type="match status" value="1"/>
</dbReference>
<dbReference type="Pfam" id="PF13673">
    <property type="entry name" value="Acetyltransf_10"/>
    <property type="match status" value="1"/>
</dbReference>
<dbReference type="PANTHER" id="PTHR13355">
    <property type="entry name" value="GLUCOSAMINE 6-PHOSPHATE N-ACETYLTRANSFERASE"/>
    <property type="match status" value="1"/>
</dbReference>
<name>A0A2R6Y157_9BACL</name>
<dbReference type="Gene3D" id="3.40.630.30">
    <property type="match status" value="1"/>
</dbReference>